<dbReference type="EMBL" id="JARKNE010000003">
    <property type="protein sequence ID" value="KAK5839276.1"/>
    <property type="molecule type" value="Genomic_DNA"/>
</dbReference>
<name>A0ABR0QIZ8_GOSAR</name>
<proteinExistence type="predicted"/>
<protein>
    <recommendedName>
        <fullName evidence="3">RNase H type-1 domain-containing protein</fullName>
    </recommendedName>
</protein>
<keyword evidence="2" id="KW-1185">Reference proteome</keyword>
<dbReference type="Proteomes" id="UP001358586">
    <property type="component" value="Chromosome 3"/>
</dbReference>
<reference evidence="1 2" key="1">
    <citation type="submission" date="2023-03" db="EMBL/GenBank/DDBJ databases">
        <title>WGS of Gossypium arboreum.</title>
        <authorList>
            <person name="Yu D."/>
        </authorList>
    </citation>
    <scope>NUCLEOTIDE SEQUENCE [LARGE SCALE GENOMIC DNA]</scope>
    <source>
        <tissue evidence="1">Leaf</tissue>
    </source>
</reference>
<comment type="caution">
    <text evidence="1">The sequence shown here is derived from an EMBL/GenBank/DDBJ whole genome shotgun (WGS) entry which is preliminary data.</text>
</comment>
<evidence type="ECO:0000313" key="2">
    <source>
        <dbReference type="Proteomes" id="UP001358586"/>
    </source>
</evidence>
<gene>
    <name evidence="1" type="ORF">PVK06_008052</name>
</gene>
<evidence type="ECO:0008006" key="3">
    <source>
        <dbReference type="Google" id="ProtNLM"/>
    </source>
</evidence>
<evidence type="ECO:0000313" key="1">
    <source>
        <dbReference type="EMBL" id="KAK5839276.1"/>
    </source>
</evidence>
<accession>A0ABR0QIZ8</accession>
<organism evidence="1 2">
    <name type="scientific">Gossypium arboreum</name>
    <name type="common">Tree cotton</name>
    <name type="synonym">Gossypium nanking</name>
    <dbReference type="NCBI Taxonomy" id="29729"/>
    <lineage>
        <taxon>Eukaryota</taxon>
        <taxon>Viridiplantae</taxon>
        <taxon>Streptophyta</taxon>
        <taxon>Embryophyta</taxon>
        <taxon>Tracheophyta</taxon>
        <taxon>Spermatophyta</taxon>
        <taxon>Magnoliopsida</taxon>
        <taxon>eudicotyledons</taxon>
        <taxon>Gunneridae</taxon>
        <taxon>Pentapetalae</taxon>
        <taxon>rosids</taxon>
        <taxon>malvids</taxon>
        <taxon>Malvales</taxon>
        <taxon>Malvaceae</taxon>
        <taxon>Malvoideae</taxon>
        <taxon>Gossypium</taxon>
    </lineage>
</organism>
<sequence>MAFDITQAKSGSEVWGGCIPIRSRGPCMSLSNDSGETNGTFISNNRRGLINSYKESKSNLLDRSEIGEIIRDIQQLKHFFQQINFISIPRTANFITHTWAMETIRRRIHTYLEGGVPDFVAQATRLQRQREPD</sequence>